<dbReference type="InterPro" id="IPR005031">
    <property type="entry name" value="COQ10_START"/>
</dbReference>
<evidence type="ECO:0000256" key="1">
    <source>
        <dbReference type="ARBA" id="ARBA00008918"/>
    </source>
</evidence>
<keyword evidence="4" id="KW-1185">Reference proteome</keyword>
<proteinExistence type="inferred from homology"/>
<dbReference type="SUPFAM" id="SSF55961">
    <property type="entry name" value="Bet v1-like"/>
    <property type="match status" value="1"/>
</dbReference>
<accession>A0ABN7KF78</accession>
<evidence type="ECO:0000259" key="2">
    <source>
        <dbReference type="Pfam" id="PF03364"/>
    </source>
</evidence>
<organism evidence="3 4">
    <name type="scientific">Nitrospira defluvii</name>
    <dbReference type="NCBI Taxonomy" id="330214"/>
    <lineage>
        <taxon>Bacteria</taxon>
        <taxon>Pseudomonadati</taxon>
        <taxon>Nitrospirota</taxon>
        <taxon>Nitrospiria</taxon>
        <taxon>Nitrospirales</taxon>
        <taxon>Nitrospiraceae</taxon>
        <taxon>Nitrospira</taxon>
    </lineage>
</organism>
<dbReference type="Pfam" id="PF03364">
    <property type="entry name" value="Polyketide_cyc"/>
    <property type="match status" value="1"/>
</dbReference>
<feature type="domain" description="Coenzyme Q-binding protein COQ10 START" evidence="2">
    <location>
        <begin position="52"/>
        <end position="167"/>
    </location>
</feature>
<sequence>MLGGLMASMLSPVVHVWAGEVGAIHLLRELVVQAEPTGGVRATATLLFPGNPSVLHSILTEYSKWPELFETKMRMAQVAEREGHVLTDVYISHPLLPGEQRLICESQVLPGGGLVTELKGGDFKQYHRAWKLEAAGDGSQTRAEFELLVEPKTMMPDWVIAVAMERELNVHFRLVRQRALDRVTKER</sequence>
<dbReference type="InterPro" id="IPR023393">
    <property type="entry name" value="START-like_dom_sf"/>
</dbReference>
<name>A0ABN7KF78_9BACT</name>
<comment type="caution">
    <text evidence="3">The sequence shown here is derived from an EMBL/GenBank/DDBJ whole genome shotgun (WGS) entry which is preliminary data.</text>
</comment>
<dbReference type="EMBL" id="CAJNBJ010000001">
    <property type="protein sequence ID" value="CAE6690026.1"/>
    <property type="molecule type" value="Genomic_DNA"/>
</dbReference>
<evidence type="ECO:0000313" key="4">
    <source>
        <dbReference type="Proteomes" id="UP000675880"/>
    </source>
</evidence>
<protein>
    <submittedName>
        <fullName evidence="3">Polyketide_cyc domain-containing protein</fullName>
    </submittedName>
</protein>
<dbReference type="Proteomes" id="UP000675880">
    <property type="component" value="Unassembled WGS sequence"/>
</dbReference>
<comment type="similarity">
    <text evidence="1">Belongs to the ribosome association toxin RatA family.</text>
</comment>
<dbReference type="Gene3D" id="3.30.530.20">
    <property type="match status" value="1"/>
</dbReference>
<reference evidence="3 4" key="1">
    <citation type="submission" date="2021-02" db="EMBL/GenBank/DDBJ databases">
        <authorList>
            <person name="Han P."/>
        </authorList>
    </citation>
    <scope>NUCLEOTIDE SEQUENCE [LARGE SCALE GENOMIC DNA]</scope>
    <source>
        <strain evidence="3">Candidatus Nitrospira sp. ZN2</strain>
    </source>
</reference>
<evidence type="ECO:0000313" key="3">
    <source>
        <dbReference type="EMBL" id="CAE6690026.1"/>
    </source>
</evidence>
<gene>
    <name evidence="3" type="ORF">NSPZN2_10176</name>
</gene>